<dbReference type="RefSeq" id="WP_186835129.1">
    <property type="nucleotide sequence ID" value="NZ_JACOOQ010000011.1"/>
</dbReference>
<protein>
    <submittedName>
        <fullName evidence="1">Uncharacterized protein</fullName>
    </submittedName>
</protein>
<comment type="caution">
    <text evidence="1">The sequence shown here is derived from an EMBL/GenBank/DDBJ whole genome shotgun (WGS) entry which is preliminary data.</text>
</comment>
<sequence length="69" mass="8502">MKRRECKYLLLLLMRKFNCLDKGLIKDQLQLKSDKTIKNNIVKAEEKLLMNKEFRDNFFYLEEKIEKNF</sequence>
<dbReference type="AlphaFoldDB" id="A0A8I0A8Q9"/>
<dbReference type="Proteomes" id="UP000662088">
    <property type="component" value="Unassembled WGS sequence"/>
</dbReference>
<accession>A0A8I0A8Q9</accession>
<dbReference type="EMBL" id="JACOOQ010000011">
    <property type="protein sequence ID" value="MBC5640292.1"/>
    <property type="molecule type" value="Genomic_DNA"/>
</dbReference>
<organism evidence="1 2">
    <name type="scientific">Clostridium lentum</name>
    <dbReference type="NCBI Taxonomy" id="2763037"/>
    <lineage>
        <taxon>Bacteria</taxon>
        <taxon>Bacillati</taxon>
        <taxon>Bacillota</taxon>
        <taxon>Clostridia</taxon>
        <taxon>Eubacteriales</taxon>
        <taxon>Clostridiaceae</taxon>
        <taxon>Clostridium</taxon>
    </lineage>
</organism>
<name>A0A8I0A8Q9_9CLOT</name>
<keyword evidence="2" id="KW-1185">Reference proteome</keyword>
<evidence type="ECO:0000313" key="2">
    <source>
        <dbReference type="Proteomes" id="UP000662088"/>
    </source>
</evidence>
<reference evidence="1" key="1">
    <citation type="submission" date="2020-08" db="EMBL/GenBank/DDBJ databases">
        <title>Genome public.</title>
        <authorList>
            <person name="Liu C."/>
            <person name="Sun Q."/>
        </authorList>
    </citation>
    <scope>NUCLEOTIDE SEQUENCE</scope>
    <source>
        <strain evidence="1">NSJ-42</strain>
    </source>
</reference>
<gene>
    <name evidence="1" type="ORF">H8R92_07565</name>
</gene>
<evidence type="ECO:0000313" key="1">
    <source>
        <dbReference type="EMBL" id="MBC5640292.1"/>
    </source>
</evidence>
<proteinExistence type="predicted"/>